<proteinExistence type="predicted"/>
<feature type="region of interest" description="Disordered" evidence="1">
    <location>
        <begin position="151"/>
        <end position="171"/>
    </location>
</feature>
<dbReference type="AlphaFoldDB" id="A0A3P5YRE6"/>
<dbReference type="InterPro" id="IPR008507">
    <property type="entry name" value="DUF789"/>
</dbReference>
<dbReference type="Pfam" id="PF05623">
    <property type="entry name" value="DUF789"/>
    <property type="match status" value="1"/>
</dbReference>
<reference evidence="2" key="1">
    <citation type="submission" date="2018-11" db="EMBL/GenBank/DDBJ databases">
        <authorList>
            <consortium name="Genoscope - CEA"/>
            <person name="William W."/>
        </authorList>
    </citation>
    <scope>NUCLEOTIDE SEQUENCE</scope>
</reference>
<evidence type="ECO:0000313" key="2">
    <source>
        <dbReference type="EMBL" id="VDC65745.1"/>
    </source>
</evidence>
<sequence>MLGAGFQLTKLNDVSNGGSIHSQKGSALEATTSNVERFLESVTPSVPAHYLSTSKVKNFFVLFRGSDVVELQTPPYFVLGDVWESFAEWSAYGTGVTLSLHNSNYKDRVIQYYVPSLSAIQIYTDQASLKLESCCSCSFIFILRRAGEESDSDFKDSSSEGSSSESERGLSGCMDQLSLRKEHREDSSSDDGEPLSSHGRLVFEYLERDLPYIREPFADKMSDLASRFPELKTLRSCDLLPSSWFSVAWYPIYKIPTGPTVKDLDACFLTYHSLHTPFQGKLTSVTTQSMCEVQPMESVEKTALPVFGLASYKLRGSVWTSIKGSGHHQLVNSLFQAADNWLKLHQVNHPDFIFFSR</sequence>
<dbReference type="PANTHER" id="PTHR31343">
    <property type="entry name" value="T15D22.8"/>
    <property type="match status" value="1"/>
</dbReference>
<accession>A0A3P5YRE6</accession>
<name>A0A3P5YRE6_BRACM</name>
<gene>
    <name evidence="2" type="ORF">BRAA06T24285Z</name>
</gene>
<feature type="compositionally biased region" description="Low complexity" evidence="1">
    <location>
        <begin position="159"/>
        <end position="171"/>
    </location>
</feature>
<dbReference type="PANTHER" id="PTHR31343:SF42">
    <property type="entry name" value="T15D22.8"/>
    <property type="match status" value="1"/>
</dbReference>
<protein>
    <submittedName>
        <fullName evidence="2">Uncharacterized protein</fullName>
    </submittedName>
</protein>
<organism evidence="2">
    <name type="scientific">Brassica campestris</name>
    <name type="common">Field mustard</name>
    <dbReference type="NCBI Taxonomy" id="3711"/>
    <lineage>
        <taxon>Eukaryota</taxon>
        <taxon>Viridiplantae</taxon>
        <taxon>Streptophyta</taxon>
        <taxon>Embryophyta</taxon>
        <taxon>Tracheophyta</taxon>
        <taxon>Spermatophyta</taxon>
        <taxon>Magnoliopsida</taxon>
        <taxon>eudicotyledons</taxon>
        <taxon>Gunneridae</taxon>
        <taxon>Pentapetalae</taxon>
        <taxon>rosids</taxon>
        <taxon>malvids</taxon>
        <taxon>Brassicales</taxon>
        <taxon>Brassicaceae</taxon>
        <taxon>Brassiceae</taxon>
        <taxon>Brassica</taxon>
    </lineage>
</organism>
<evidence type="ECO:0000256" key="1">
    <source>
        <dbReference type="SAM" id="MobiDB-lite"/>
    </source>
</evidence>
<dbReference type="EMBL" id="LR031569">
    <property type="protein sequence ID" value="VDC65745.1"/>
    <property type="molecule type" value="Genomic_DNA"/>
</dbReference>